<dbReference type="EMBL" id="MDEG01000011">
    <property type="protein sequence ID" value="PPU96984.1"/>
    <property type="molecule type" value="Genomic_DNA"/>
</dbReference>
<dbReference type="OrthoDB" id="6003306at2"/>
<organism evidence="11 12">
    <name type="scientific">Xanthomonas hyacinthi</name>
    <dbReference type="NCBI Taxonomy" id="56455"/>
    <lineage>
        <taxon>Bacteria</taxon>
        <taxon>Pseudomonadati</taxon>
        <taxon>Pseudomonadota</taxon>
        <taxon>Gammaproteobacteria</taxon>
        <taxon>Lysobacterales</taxon>
        <taxon>Lysobacteraceae</taxon>
        <taxon>Xanthomonas</taxon>
    </lineage>
</organism>
<evidence type="ECO:0000256" key="7">
    <source>
        <dbReference type="ARBA" id="ARBA00023049"/>
    </source>
</evidence>
<dbReference type="Proteomes" id="UP000238261">
    <property type="component" value="Unassembled WGS sequence"/>
</dbReference>
<dbReference type="PANTHER" id="PTHR11733">
    <property type="entry name" value="ZINC METALLOPROTEASE FAMILY M13 NEPRILYSIN-RELATED"/>
    <property type="match status" value="1"/>
</dbReference>
<evidence type="ECO:0000256" key="2">
    <source>
        <dbReference type="ARBA" id="ARBA00007357"/>
    </source>
</evidence>
<keyword evidence="4" id="KW-0479">Metal-binding</keyword>
<dbReference type="CDD" id="cd08662">
    <property type="entry name" value="M13"/>
    <property type="match status" value="1"/>
</dbReference>
<protein>
    <submittedName>
        <fullName evidence="11">Peptidase M13</fullName>
    </submittedName>
</protein>
<dbReference type="Pfam" id="PF05649">
    <property type="entry name" value="Peptidase_M13_N"/>
    <property type="match status" value="1"/>
</dbReference>
<dbReference type="PANTHER" id="PTHR11733:SF167">
    <property type="entry name" value="FI17812P1-RELATED"/>
    <property type="match status" value="1"/>
</dbReference>
<dbReference type="GO" id="GO:0005886">
    <property type="term" value="C:plasma membrane"/>
    <property type="evidence" value="ECO:0007669"/>
    <property type="project" value="TreeGrafter"/>
</dbReference>
<dbReference type="RefSeq" id="WP_046981314.1">
    <property type="nucleotide sequence ID" value="NZ_CP043476.1"/>
</dbReference>
<keyword evidence="8" id="KW-0732">Signal</keyword>
<evidence type="ECO:0000259" key="10">
    <source>
        <dbReference type="Pfam" id="PF05649"/>
    </source>
</evidence>
<dbReference type="GO" id="GO:0004222">
    <property type="term" value="F:metalloendopeptidase activity"/>
    <property type="evidence" value="ECO:0007669"/>
    <property type="project" value="InterPro"/>
</dbReference>
<dbReference type="InterPro" id="IPR000718">
    <property type="entry name" value="Peptidase_M13"/>
</dbReference>
<accession>A0A2S7EV24</accession>
<gene>
    <name evidence="11" type="ORF">XhyaCFBP1156_13240</name>
</gene>
<evidence type="ECO:0000313" key="11">
    <source>
        <dbReference type="EMBL" id="PPU96984.1"/>
    </source>
</evidence>
<feature type="domain" description="Peptidase M13 C-terminal" evidence="9">
    <location>
        <begin position="471"/>
        <end position="664"/>
    </location>
</feature>
<evidence type="ECO:0000256" key="1">
    <source>
        <dbReference type="ARBA" id="ARBA00001947"/>
    </source>
</evidence>
<feature type="chain" id="PRO_5015524779" evidence="8">
    <location>
        <begin position="25"/>
        <end position="669"/>
    </location>
</feature>
<dbReference type="Pfam" id="PF01431">
    <property type="entry name" value="Peptidase_M13"/>
    <property type="match status" value="1"/>
</dbReference>
<sequence length="669" mass="71948">MLNARPLALAVALGLIALASTADAAPKKKRAAAKAPVVSAACTDFYDYANADWLKSNPLPQTGAVTALGQLSARAQQQQRDLLDASMQSPQNAVQKALGDFWASGLDEAAVEKDGSNPIAPLLSRIDAIKKAKDVPASIAALHQIGIPVAFNFGADVDLKALDRHIGYFMQGGMGLPDPAFYTRTDADAVALMGRYRAYVRQILTLTGTAAAKLDADTQSVLQIETALARSAKSLAGINNPFNNYAPISTKDLNKQYRNLQLDAFLKAQGINDDLVSLADPDMFKQLDGMIASIKPEPWKAYLRWRVGDAMAPYLSKSFRDASFEFRGRVLEGQALPPQRWAQVLDAINVAAGPMLGREYVGRYLNADTRRQAESIADQVRDTQIAALKRGSWLSASARTEAQAKLAALKIEVGAPRRDLDYGVQPMGRGSFGGNMLIASTWRHREEMKRIGKGNADRRWDVLPQQPALTYDIAQNRLIVTAAVLQAPVFVAGGDAAALYGGYGALVAHELIGAIDSKGSLVDAKGELRSWWTAEDKSAWSALSARAAAQYGAYDFPGVKGAKVNGQLTQEEDLTDIGSVELAWQAYAAAQPAAGDAGKQAFYKAWAGLWAQQLSPNEAVQRVTADVHAPGRWRANGPLANLPSFAAAFTCKAGQPMVRSDAEQIRVWP</sequence>
<dbReference type="InterPro" id="IPR008753">
    <property type="entry name" value="Peptidase_M13_N"/>
</dbReference>
<evidence type="ECO:0000256" key="5">
    <source>
        <dbReference type="ARBA" id="ARBA00022801"/>
    </source>
</evidence>
<comment type="cofactor">
    <cofactor evidence="1">
        <name>Zn(2+)</name>
        <dbReference type="ChEBI" id="CHEBI:29105"/>
    </cofactor>
</comment>
<evidence type="ECO:0000256" key="8">
    <source>
        <dbReference type="SAM" id="SignalP"/>
    </source>
</evidence>
<dbReference type="Gene3D" id="3.40.390.10">
    <property type="entry name" value="Collagenase (Catalytic Domain)"/>
    <property type="match status" value="1"/>
</dbReference>
<evidence type="ECO:0000259" key="9">
    <source>
        <dbReference type="Pfam" id="PF01431"/>
    </source>
</evidence>
<dbReference type="GO" id="GO:0046872">
    <property type="term" value="F:metal ion binding"/>
    <property type="evidence" value="ECO:0007669"/>
    <property type="project" value="UniProtKB-KW"/>
</dbReference>
<dbReference type="SUPFAM" id="SSF55486">
    <property type="entry name" value="Metalloproteases ('zincins'), catalytic domain"/>
    <property type="match status" value="1"/>
</dbReference>
<dbReference type="GO" id="GO:0016485">
    <property type="term" value="P:protein processing"/>
    <property type="evidence" value="ECO:0007669"/>
    <property type="project" value="TreeGrafter"/>
</dbReference>
<comment type="similarity">
    <text evidence="2">Belongs to the peptidase M13 family.</text>
</comment>
<keyword evidence="12" id="KW-1185">Reference proteome</keyword>
<evidence type="ECO:0000256" key="6">
    <source>
        <dbReference type="ARBA" id="ARBA00022833"/>
    </source>
</evidence>
<dbReference type="AlphaFoldDB" id="A0A2S7EV24"/>
<evidence type="ECO:0000256" key="4">
    <source>
        <dbReference type="ARBA" id="ARBA00022723"/>
    </source>
</evidence>
<feature type="domain" description="Peptidase M13 N-terminal" evidence="10">
    <location>
        <begin position="42"/>
        <end position="416"/>
    </location>
</feature>
<proteinExistence type="inferred from homology"/>
<keyword evidence="7" id="KW-0482">Metalloprotease</keyword>
<dbReference type="PROSITE" id="PS51885">
    <property type="entry name" value="NEPRILYSIN"/>
    <property type="match status" value="1"/>
</dbReference>
<reference evidence="12" key="1">
    <citation type="submission" date="2016-08" db="EMBL/GenBank/DDBJ databases">
        <authorList>
            <person name="Merda D."/>
            <person name="Briand M."/>
            <person name="Taghouti G."/>
            <person name="Carrere S."/>
            <person name="Gouzy J."/>
            <person name="Portier P."/>
            <person name="Jacques M.-A."/>
            <person name="Fischer-Le Saux M."/>
        </authorList>
    </citation>
    <scope>NUCLEOTIDE SEQUENCE [LARGE SCALE GENOMIC DNA]</scope>
    <source>
        <strain evidence="12">CFBP1156</strain>
    </source>
</reference>
<keyword evidence="6" id="KW-0862">Zinc</keyword>
<feature type="signal peptide" evidence="8">
    <location>
        <begin position="1"/>
        <end position="24"/>
    </location>
</feature>
<keyword evidence="5" id="KW-0378">Hydrolase</keyword>
<dbReference type="InterPro" id="IPR018497">
    <property type="entry name" value="Peptidase_M13_C"/>
</dbReference>
<evidence type="ECO:0000256" key="3">
    <source>
        <dbReference type="ARBA" id="ARBA00022670"/>
    </source>
</evidence>
<dbReference type="Gene3D" id="1.10.1380.10">
    <property type="entry name" value="Neutral endopeptidase , domain2"/>
    <property type="match status" value="1"/>
</dbReference>
<dbReference type="InterPro" id="IPR024079">
    <property type="entry name" value="MetalloPept_cat_dom_sf"/>
</dbReference>
<comment type="caution">
    <text evidence="11">The sequence shown here is derived from an EMBL/GenBank/DDBJ whole genome shotgun (WGS) entry which is preliminary data.</text>
</comment>
<dbReference type="InterPro" id="IPR042089">
    <property type="entry name" value="Peptidase_M13_dom_2"/>
</dbReference>
<keyword evidence="3" id="KW-0645">Protease</keyword>
<name>A0A2S7EV24_9XANT</name>
<evidence type="ECO:0000313" key="12">
    <source>
        <dbReference type="Proteomes" id="UP000238261"/>
    </source>
</evidence>